<proteinExistence type="predicted"/>
<evidence type="ECO:0000313" key="3">
    <source>
        <dbReference type="Proteomes" id="UP000005408"/>
    </source>
</evidence>
<dbReference type="AlphaFoldDB" id="A0A8W8LTX9"/>
<evidence type="ECO:0008006" key="4">
    <source>
        <dbReference type="Google" id="ProtNLM"/>
    </source>
</evidence>
<protein>
    <recommendedName>
        <fullName evidence="4">EB domain-containing protein</fullName>
    </recommendedName>
</protein>
<feature type="region of interest" description="Disordered" evidence="1">
    <location>
        <begin position="50"/>
        <end position="75"/>
    </location>
</feature>
<keyword evidence="3" id="KW-1185">Reference proteome</keyword>
<dbReference type="Proteomes" id="UP000005408">
    <property type="component" value="Unassembled WGS sequence"/>
</dbReference>
<evidence type="ECO:0000313" key="2">
    <source>
        <dbReference type="EnsemblMetazoa" id="G29709.1:cds"/>
    </source>
</evidence>
<name>A0A8W8LTX9_MAGGI</name>
<dbReference type="EnsemblMetazoa" id="G29709.1">
    <property type="protein sequence ID" value="G29709.1:cds"/>
    <property type="gene ID" value="G29709"/>
</dbReference>
<organism evidence="2 3">
    <name type="scientific">Magallana gigas</name>
    <name type="common">Pacific oyster</name>
    <name type="synonym">Crassostrea gigas</name>
    <dbReference type="NCBI Taxonomy" id="29159"/>
    <lineage>
        <taxon>Eukaryota</taxon>
        <taxon>Metazoa</taxon>
        <taxon>Spiralia</taxon>
        <taxon>Lophotrochozoa</taxon>
        <taxon>Mollusca</taxon>
        <taxon>Bivalvia</taxon>
        <taxon>Autobranchia</taxon>
        <taxon>Pteriomorphia</taxon>
        <taxon>Ostreida</taxon>
        <taxon>Ostreoidea</taxon>
        <taxon>Ostreidae</taxon>
        <taxon>Magallana</taxon>
    </lineage>
</organism>
<sequence length="141" mass="15843">MKDTIPVGGFCNLSNQCTGSNNSGICENGRCTCAKEFSVTDLACEKSHPNNFGIESSNSQQHGNRTYGGASSAQISYRNDKKRDVAMFSPYSFAKETQEYNLSEKQENKRTDDVYNHLHEHTEQVDLRPRMRCTQSLYGSL</sequence>
<evidence type="ECO:0000256" key="1">
    <source>
        <dbReference type="SAM" id="MobiDB-lite"/>
    </source>
</evidence>
<accession>A0A8W8LTX9</accession>
<reference evidence="2" key="1">
    <citation type="submission" date="2022-08" db="UniProtKB">
        <authorList>
            <consortium name="EnsemblMetazoa"/>
        </authorList>
    </citation>
    <scope>IDENTIFICATION</scope>
    <source>
        <strain evidence="2">05x7-T-G4-1.051#20</strain>
    </source>
</reference>